<reference evidence="2" key="1">
    <citation type="submission" date="2016-04" db="EMBL/GenBank/DDBJ databases">
        <authorList>
            <person name="Evans L.H."/>
            <person name="Alamgir A."/>
            <person name="Owens N."/>
            <person name="Weber N.D."/>
            <person name="Virtaneva K."/>
            <person name="Barbian K."/>
            <person name="Babar A."/>
            <person name="Rosenke K."/>
        </authorList>
    </citation>
    <scope>NUCLEOTIDE SEQUENCE</scope>
    <source>
        <strain evidence="2">Nono1</strain>
    </source>
</reference>
<gene>
    <name evidence="2" type="ORF">BN4615_P7509</name>
</gene>
<protein>
    <submittedName>
        <fullName evidence="2">Uncharacterized protein</fullName>
    </submittedName>
</protein>
<name>A0A1M4EHE3_9ACTN</name>
<evidence type="ECO:0000256" key="1">
    <source>
        <dbReference type="SAM" id="MobiDB-lite"/>
    </source>
</evidence>
<feature type="compositionally biased region" description="Low complexity" evidence="1">
    <location>
        <begin position="43"/>
        <end position="58"/>
    </location>
</feature>
<feature type="region of interest" description="Disordered" evidence="1">
    <location>
        <begin position="23"/>
        <end position="58"/>
    </location>
</feature>
<organism evidence="2">
    <name type="scientific">Nonomuraea gerenzanensis</name>
    <dbReference type="NCBI Taxonomy" id="93944"/>
    <lineage>
        <taxon>Bacteria</taxon>
        <taxon>Bacillati</taxon>
        <taxon>Actinomycetota</taxon>
        <taxon>Actinomycetes</taxon>
        <taxon>Streptosporangiales</taxon>
        <taxon>Streptosporangiaceae</taxon>
        <taxon>Nonomuraea</taxon>
    </lineage>
</organism>
<dbReference type="AlphaFoldDB" id="A0A1M4EHE3"/>
<sequence>MLLTEGRVAFRWRCHTRQPTEIAIPVRPARYGPPPARRGGPRGAAARGRPSSPGAFTT</sequence>
<proteinExistence type="predicted"/>
<accession>A0A1M4EHE3</accession>
<dbReference type="EMBL" id="LT559118">
    <property type="protein sequence ID" value="SBO97993.1"/>
    <property type="molecule type" value="Genomic_DNA"/>
</dbReference>
<evidence type="ECO:0000313" key="2">
    <source>
        <dbReference type="EMBL" id="SBO97993.1"/>
    </source>
</evidence>